<reference evidence="1 2" key="1">
    <citation type="journal article" date="2021" name="Elife">
        <title>Chloroplast acquisition without the gene transfer in kleptoplastic sea slugs, Plakobranchus ocellatus.</title>
        <authorList>
            <person name="Maeda T."/>
            <person name="Takahashi S."/>
            <person name="Yoshida T."/>
            <person name="Shimamura S."/>
            <person name="Takaki Y."/>
            <person name="Nagai Y."/>
            <person name="Toyoda A."/>
            <person name="Suzuki Y."/>
            <person name="Arimoto A."/>
            <person name="Ishii H."/>
            <person name="Satoh N."/>
            <person name="Nishiyama T."/>
            <person name="Hasebe M."/>
            <person name="Maruyama T."/>
            <person name="Minagawa J."/>
            <person name="Obokata J."/>
            <person name="Shigenobu S."/>
        </authorList>
    </citation>
    <scope>NUCLEOTIDE SEQUENCE [LARGE SCALE GENOMIC DNA]</scope>
</reference>
<keyword evidence="1" id="KW-0548">Nucleotidyltransferase</keyword>
<accession>A0AAV4A644</accession>
<dbReference type="AlphaFoldDB" id="A0AAV4A644"/>
<evidence type="ECO:0000313" key="2">
    <source>
        <dbReference type="Proteomes" id="UP000735302"/>
    </source>
</evidence>
<protein>
    <submittedName>
        <fullName evidence="1">Reverse transcriptase</fullName>
    </submittedName>
</protein>
<keyword evidence="2" id="KW-1185">Reference proteome</keyword>
<gene>
    <name evidence="1" type="ORF">PoB_002862100</name>
</gene>
<sequence>MSTHRKGLRDGCDDWVVSADLPGWERHPDVIRKTALRPDIMIHSVSTHQIIMVELTVPMKAEWRGPCLQGRKIPGLDKRTKKGCLRSYGNARRD</sequence>
<keyword evidence="1" id="KW-0808">Transferase</keyword>
<evidence type="ECO:0000313" key="1">
    <source>
        <dbReference type="EMBL" id="GFO02116.1"/>
    </source>
</evidence>
<organism evidence="1 2">
    <name type="scientific">Plakobranchus ocellatus</name>
    <dbReference type="NCBI Taxonomy" id="259542"/>
    <lineage>
        <taxon>Eukaryota</taxon>
        <taxon>Metazoa</taxon>
        <taxon>Spiralia</taxon>
        <taxon>Lophotrochozoa</taxon>
        <taxon>Mollusca</taxon>
        <taxon>Gastropoda</taxon>
        <taxon>Heterobranchia</taxon>
        <taxon>Euthyneura</taxon>
        <taxon>Panpulmonata</taxon>
        <taxon>Sacoglossa</taxon>
        <taxon>Placobranchoidea</taxon>
        <taxon>Plakobranchidae</taxon>
        <taxon>Plakobranchus</taxon>
    </lineage>
</organism>
<dbReference type="GO" id="GO:0003964">
    <property type="term" value="F:RNA-directed DNA polymerase activity"/>
    <property type="evidence" value="ECO:0007669"/>
    <property type="project" value="UniProtKB-KW"/>
</dbReference>
<name>A0AAV4A644_9GAST</name>
<proteinExistence type="predicted"/>
<dbReference type="Proteomes" id="UP000735302">
    <property type="component" value="Unassembled WGS sequence"/>
</dbReference>
<keyword evidence="1" id="KW-0695">RNA-directed DNA polymerase</keyword>
<dbReference type="EMBL" id="BLXT01003566">
    <property type="protein sequence ID" value="GFO02116.1"/>
    <property type="molecule type" value="Genomic_DNA"/>
</dbReference>
<comment type="caution">
    <text evidence="1">The sequence shown here is derived from an EMBL/GenBank/DDBJ whole genome shotgun (WGS) entry which is preliminary data.</text>
</comment>